<dbReference type="RefSeq" id="WP_098074267.1">
    <property type="nucleotide sequence ID" value="NZ_PDEQ01000001.1"/>
</dbReference>
<dbReference type="Pfam" id="PF00276">
    <property type="entry name" value="Ribosomal_L23"/>
    <property type="match status" value="1"/>
</dbReference>
<comment type="subunit">
    <text evidence="4">Part of the 50S ribosomal subunit. Contacts protein L29, and trigger factor when it is bound to the ribosome.</text>
</comment>
<name>A0A2A8D413_9BACT</name>
<evidence type="ECO:0000313" key="5">
    <source>
        <dbReference type="EMBL" id="PEN15368.1"/>
    </source>
</evidence>
<dbReference type="SUPFAM" id="SSF54189">
    <property type="entry name" value="Ribosomal proteins S24e, L23 and L15e"/>
    <property type="match status" value="1"/>
</dbReference>
<dbReference type="InterPro" id="IPR012678">
    <property type="entry name" value="Ribosomal_uL23/eL15/eS24_sf"/>
</dbReference>
<sequence length="99" mass="11372">MSKRVLIRPHLTEKSYQLQQDGKYTFVVHLKASKPEIRSAVENRFPGTIVTDVRTMVVPGKRRRQFRQGKMIEGRTSGYKKAVITLDPDGEQIEISPDM</sequence>
<dbReference type="GO" id="GO:1990904">
    <property type="term" value="C:ribonucleoprotein complex"/>
    <property type="evidence" value="ECO:0007669"/>
    <property type="project" value="UniProtKB-KW"/>
</dbReference>
<dbReference type="GO" id="GO:0003735">
    <property type="term" value="F:structural constituent of ribosome"/>
    <property type="evidence" value="ECO:0007669"/>
    <property type="project" value="InterPro"/>
</dbReference>
<evidence type="ECO:0000256" key="4">
    <source>
        <dbReference type="HAMAP-Rule" id="MF_01369"/>
    </source>
</evidence>
<reference evidence="5 6" key="1">
    <citation type="submission" date="2017-10" db="EMBL/GenBank/DDBJ databases">
        <title>Draft genome of Longibacter Salinarum.</title>
        <authorList>
            <person name="Goh K.M."/>
            <person name="Shamsir M.S."/>
            <person name="Lim S.W."/>
        </authorList>
    </citation>
    <scope>NUCLEOTIDE SEQUENCE [LARGE SCALE GENOMIC DNA]</scope>
    <source>
        <strain evidence="5 6">KCTC 52045</strain>
    </source>
</reference>
<comment type="function">
    <text evidence="4">One of the early assembly proteins it binds 23S rRNA. One of the proteins that surrounds the polypeptide exit tunnel on the outside of the ribosome. Forms the main docking site for trigger factor binding to the ribosome.</text>
</comment>
<comment type="caution">
    <text evidence="5">The sequence shown here is derived from an EMBL/GenBank/DDBJ whole genome shotgun (WGS) entry which is preliminary data.</text>
</comment>
<evidence type="ECO:0000256" key="3">
    <source>
        <dbReference type="ARBA" id="ARBA00023274"/>
    </source>
</evidence>
<keyword evidence="4" id="KW-0694">RNA-binding</keyword>
<keyword evidence="4" id="KW-0699">rRNA-binding</keyword>
<dbReference type="InterPro" id="IPR012677">
    <property type="entry name" value="Nucleotide-bd_a/b_plait_sf"/>
</dbReference>
<accession>A0A2A8D413</accession>
<dbReference type="Gene3D" id="3.30.70.330">
    <property type="match status" value="1"/>
</dbReference>
<organism evidence="5 6">
    <name type="scientific">Longibacter salinarum</name>
    <dbReference type="NCBI Taxonomy" id="1850348"/>
    <lineage>
        <taxon>Bacteria</taxon>
        <taxon>Pseudomonadati</taxon>
        <taxon>Rhodothermota</taxon>
        <taxon>Rhodothermia</taxon>
        <taxon>Rhodothermales</taxon>
        <taxon>Salisaetaceae</taxon>
        <taxon>Longibacter</taxon>
    </lineage>
</organism>
<evidence type="ECO:0000313" key="6">
    <source>
        <dbReference type="Proteomes" id="UP000220102"/>
    </source>
</evidence>
<keyword evidence="2 4" id="KW-0689">Ribosomal protein</keyword>
<proteinExistence type="inferred from homology"/>
<comment type="similarity">
    <text evidence="1 4">Belongs to the universal ribosomal protein uL23 family.</text>
</comment>
<dbReference type="GO" id="GO:0005840">
    <property type="term" value="C:ribosome"/>
    <property type="evidence" value="ECO:0007669"/>
    <property type="project" value="UniProtKB-KW"/>
</dbReference>
<dbReference type="HAMAP" id="MF_01369_B">
    <property type="entry name" value="Ribosomal_uL23_B"/>
    <property type="match status" value="1"/>
</dbReference>
<dbReference type="EMBL" id="PDEQ01000001">
    <property type="protein sequence ID" value="PEN15368.1"/>
    <property type="molecule type" value="Genomic_DNA"/>
</dbReference>
<dbReference type="OrthoDB" id="9797862at2"/>
<dbReference type="Proteomes" id="UP000220102">
    <property type="component" value="Unassembled WGS sequence"/>
</dbReference>
<dbReference type="InterPro" id="IPR013025">
    <property type="entry name" value="Ribosomal_uL23-like"/>
</dbReference>
<keyword evidence="3 4" id="KW-0687">Ribonucleoprotein</keyword>
<evidence type="ECO:0000256" key="2">
    <source>
        <dbReference type="ARBA" id="ARBA00022980"/>
    </source>
</evidence>
<protein>
    <recommendedName>
        <fullName evidence="4">Large ribosomal subunit protein uL23</fullName>
    </recommendedName>
</protein>
<dbReference type="GO" id="GO:0006412">
    <property type="term" value="P:translation"/>
    <property type="evidence" value="ECO:0007669"/>
    <property type="project" value="UniProtKB-UniRule"/>
</dbReference>
<gene>
    <name evidence="4 5" type="primary">rplW</name>
    <name evidence="5" type="ORF">CRI94_03580</name>
</gene>
<evidence type="ECO:0000256" key="1">
    <source>
        <dbReference type="ARBA" id="ARBA00006700"/>
    </source>
</evidence>
<keyword evidence="6" id="KW-1185">Reference proteome</keyword>
<dbReference type="NCBIfam" id="NF004363">
    <property type="entry name" value="PRK05738.2-4"/>
    <property type="match status" value="1"/>
</dbReference>
<dbReference type="GO" id="GO:0019843">
    <property type="term" value="F:rRNA binding"/>
    <property type="evidence" value="ECO:0007669"/>
    <property type="project" value="UniProtKB-UniRule"/>
</dbReference>
<dbReference type="AlphaFoldDB" id="A0A2A8D413"/>